<dbReference type="Gene3D" id="1.10.1370.30">
    <property type="match status" value="1"/>
</dbReference>
<dbReference type="InterPro" id="IPR001567">
    <property type="entry name" value="Pept_M3A_M3B_dom"/>
</dbReference>
<dbReference type="RefSeq" id="WP_048310704.1">
    <property type="nucleotide sequence ID" value="NZ_CP119526.1"/>
</dbReference>
<name>A0A0J6D2I2_9BACL</name>
<dbReference type="GO" id="GO:0004222">
    <property type="term" value="F:metalloendopeptidase activity"/>
    <property type="evidence" value="ECO:0007669"/>
    <property type="project" value="InterPro"/>
</dbReference>
<dbReference type="AlphaFoldDB" id="A0A0J6D2I2"/>
<evidence type="ECO:0000259" key="7">
    <source>
        <dbReference type="Pfam" id="PF01432"/>
    </source>
</evidence>
<evidence type="ECO:0000256" key="2">
    <source>
        <dbReference type="ARBA" id="ARBA00022723"/>
    </source>
</evidence>
<keyword evidence="3 6" id="KW-0378">Hydrolase</keyword>
<keyword evidence="9" id="KW-1185">Reference proteome</keyword>
<dbReference type="OrthoDB" id="9762795at2"/>
<keyword evidence="5 6" id="KW-0482">Metalloprotease</keyword>
<organism evidence="8 9">
    <name type="scientific">Guptibacillus hwajinpoensis</name>
    <dbReference type="NCBI Taxonomy" id="208199"/>
    <lineage>
        <taxon>Bacteria</taxon>
        <taxon>Bacillati</taxon>
        <taxon>Bacillota</taxon>
        <taxon>Bacilli</taxon>
        <taxon>Bacillales</taxon>
        <taxon>Guptibacillaceae</taxon>
        <taxon>Guptibacillus</taxon>
    </lineage>
</organism>
<dbReference type="SUPFAM" id="SSF55486">
    <property type="entry name" value="Metalloproteases ('zincins'), catalytic domain"/>
    <property type="match status" value="1"/>
</dbReference>
<evidence type="ECO:0000256" key="1">
    <source>
        <dbReference type="ARBA" id="ARBA00022670"/>
    </source>
</evidence>
<evidence type="ECO:0000313" key="9">
    <source>
        <dbReference type="Proteomes" id="UP000035996"/>
    </source>
</evidence>
<comment type="cofactor">
    <cofactor evidence="6">
        <name>Zn(2+)</name>
        <dbReference type="ChEBI" id="CHEBI:29105"/>
    </cofactor>
    <text evidence="6">Binds 1 zinc ion.</text>
</comment>
<proteinExistence type="inferred from homology"/>
<evidence type="ECO:0000256" key="3">
    <source>
        <dbReference type="ARBA" id="ARBA00022801"/>
    </source>
</evidence>
<dbReference type="PANTHER" id="PTHR11804">
    <property type="entry name" value="PROTEASE M3 THIMET OLIGOPEPTIDASE-RELATED"/>
    <property type="match status" value="1"/>
</dbReference>
<dbReference type="PATRIC" id="fig|157733.3.peg.4344"/>
<evidence type="ECO:0000256" key="5">
    <source>
        <dbReference type="ARBA" id="ARBA00023049"/>
    </source>
</evidence>
<feature type="domain" description="Peptidase M3A/M3B catalytic" evidence="7">
    <location>
        <begin position="164"/>
        <end position="551"/>
    </location>
</feature>
<protein>
    <submittedName>
        <fullName evidence="8">Oligoendopeptidase F</fullName>
    </submittedName>
</protein>
<dbReference type="Proteomes" id="UP000035996">
    <property type="component" value="Unassembled WGS sequence"/>
</dbReference>
<dbReference type="Pfam" id="PF01432">
    <property type="entry name" value="Peptidase_M3"/>
    <property type="match status" value="1"/>
</dbReference>
<keyword evidence="2 6" id="KW-0479">Metal-binding</keyword>
<evidence type="ECO:0000256" key="4">
    <source>
        <dbReference type="ARBA" id="ARBA00022833"/>
    </source>
</evidence>
<comment type="similarity">
    <text evidence="6">Belongs to the peptidase M3 family.</text>
</comment>
<dbReference type="InterPro" id="IPR045090">
    <property type="entry name" value="Pept_M3A_M3B"/>
</dbReference>
<dbReference type="InterPro" id="IPR011976">
    <property type="entry name" value="Pept_M3B_oligopep-rel"/>
</dbReference>
<keyword evidence="4 6" id="KW-0862">Zinc</keyword>
<dbReference type="CDD" id="cd09606">
    <property type="entry name" value="M3B_PepF"/>
    <property type="match status" value="1"/>
</dbReference>
<dbReference type="STRING" id="157733.AB986_10175"/>
<dbReference type="GO" id="GO:0046872">
    <property type="term" value="F:metal ion binding"/>
    <property type="evidence" value="ECO:0007669"/>
    <property type="project" value="UniProtKB-UniRule"/>
</dbReference>
<dbReference type="EMBL" id="LELK01000001">
    <property type="protein sequence ID" value="KMM39533.1"/>
    <property type="molecule type" value="Genomic_DNA"/>
</dbReference>
<accession>A0A0J6D2I2</accession>
<reference evidence="8" key="1">
    <citation type="submission" date="2015-06" db="EMBL/GenBank/DDBJ databases">
        <authorList>
            <person name="Liu B."/>
            <person name="Wang J."/>
            <person name="Zhu Y."/>
            <person name="Liu G."/>
            <person name="Chen Q."/>
            <person name="Zheng C."/>
            <person name="Che J."/>
            <person name="Ge C."/>
            <person name="Shi H."/>
            <person name="Pan Z."/>
            <person name="Liu X."/>
        </authorList>
    </citation>
    <scope>NUCLEOTIDE SEQUENCE [LARGE SCALE GENOMIC DNA]</scope>
    <source>
        <strain evidence="8">DSM 16346</strain>
    </source>
</reference>
<gene>
    <name evidence="8" type="ORF">AB986_10175</name>
</gene>
<evidence type="ECO:0000313" key="8">
    <source>
        <dbReference type="EMBL" id="KMM39533.1"/>
    </source>
</evidence>
<dbReference type="GO" id="GO:0006518">
    <property type="term" value="P:peptide metabolic process"/>
    <property type="evidence" value="ECO:0007669"/>
    <property type="project" value="TreeGrafter"/>
</dbReference>
<keyword evidence="1 6" id="KW-0645">Protease</keyword>
<dbReference type="NCBIfam" id="TIGR02289">
    <property type="entry name" value="M3_not_pepF"/>
    <property type="match status" value="1"/>
</dbReference>
<dbReference type="GO" id="GO:0006508">
    <property type="term" value="P:proteolysis"/>
    <property type="evidence" value="ECO:0007669"/>
    <property type="project" value="UniProtKB-KW"/>
</dbReference>
<dbReference type="PANTHER" id="PTHR11804:SF48">
    <property type="entry name" value="PUTATIVE-RELATED"/>
    <property type="match status" value="1"/>
</dbReference>
<comment type="caution">
    <text evidence="8">The sequence shown here is derived from an EMBL/GenBank/DDBJ whole genome shotgun (WGS) entry which is preliminary data.</text>
</comment>
<sequence length="564" mass="66781">MSTFYVETFDFKNPGKLEEEFKALLHQSIESTDELEKWLTNVSDLMDGIAEGLNGHYIDFQCHSSSEQAKKMIEHDQEHIEPLVKRYEGLFDKKFQESPYRLRLNQDYYKQFLLRKENAIDLFNEKNIELEVEEDRIVNSYFEHTGSLSFNWQGEEKTLSEMFLLMQDGNREIRKGAMEEIFTTLLTKKEDLQTIMDQLIQLRQQKAENVNLENYRDYMFKKYERFDYTPEDCKALAESVRKHVVPLKEKLQKKHQQELGLSDYKPWDTRAVSKDKLPLQPFNRIEELIQGTSDIFDELSPRFSYLLNDMNERGALDLESRKGKAQGGFCEYLPVSELSFIFMNSTKSQDDFITLLHEMGHCIHNDFKRNQQLSAYQETPMESAELASMTMELLTMDYWNLMYSDEKELLRAKKDQLEGLILFLPNGIVVDQFQHWMYENPNHTSEERSEKYMELSRTYDSSFVDWNGQEEWIQNNWQLILHIFEVPFYYIEYVIAQLGAIQMYRQYRENPEQTLKNYNRALSMGSSVSLAEVYEAAGIHFDFSETMIKGLMDFISLELDALPE</sequence>
<evidence type="ECO:0000256" key="6">
    <source>
        <dbReference type="RuleBase" id="RU003435"/>
    </source>
</evidence>